<evidence type="ECO:0000313" key="1">
    <source>
        <dbReference type="EMBL" id="KYF67398.1"/>
    </source>
</evidence>
<proteinExistence type="predicted"/>
<comment type="caution">
    <text evidence="1">The sequence shown here is derived from an EMBL/GenBank/DDBJ whole genome shotgun (WGS) entry which is preliminary data.</text>
</comment>
<sequence length="129" mass="13910">MIPAFADPKTDFTIHRISGSEARGDSGLRRRTEPLDRIALSARDRRIVALARRKLGRATVDFGDAVRALREAVEELIPAGRIYVLGTTELTPVIGSLVSGVGIAGGEEGVVLVRLEHDGRRTTLGRLSP</sequence>
<name>A0A150QIB6_SORCE</name>
<organism evidence="1 2">
    <name type="scientific">Sorangium cellulosum</name>
    <name type="common">Polyangium cellulosum</name>
    <dbReference type="NCBI Taxonomy" id="56"/>
    <lineage>
        <taxon>Bacteria</taxon>
        <taxon>Pseudomonadati</taxon>
        <taxon>Myxococcota</taxon>
        <taxon>Polyangia</taxon>
        <taxon>Polyangiales</taxon>
        <taxon>Polyangiaceae</taxon>
        <taxon>Sorangium</taxon>
    </lineage>
</organism>
<evidence type="ECO:0000313" key="2">
    <source>
        <dbReference type="Proteomes" id="UP000075260"/>
    </source>
</evidence>
<dbReference type="EMBL" id="JEMA01000655">
    <property type="protein sequence ID" value="KYF67398.1"/>
    <property type="molecule type" value="Genomic_DNA"/>
</dbReference>
<dbReference type="Proteomes" id="UP000075260">
    <property type="component" value="Unassembled WGS sequence"/>
</dbReference>
<dbReference type="RefSeq" id="WP_061609885.1">
    <property type="nucleotide sequence ID" value="NZ_JEMA01000655.1"/>
</dbReference>
<dbReference type="AlphaFoldDB" id="A0A150QIB6"/>
<gene>
    <name evidence="1" type="ORF">BE15_41340</name>
</gene>
<reference evidence="1 2" key="1">
    <citation type="submission" date="2014-02" db="EMBL/GenBank/DDBJ databases">
        <title>The small core and large imbalanced accessory genome model reveals a collaborative survival strategy of Sorangium cellulosum strains in nature.</title>
        <authorList>
            <person name="Han K."/>
            <person name="Peng R."/>
            <person name="Blom J."/>
            <person name="Li Y.-Z."/>
        </authorList>
    </citation>
    <scope>NUCLEOTIDE SEQUENCE [LARGE SCALE GENOMIC DNA]</scope>
    <source>
        <strain evidence="1 2">So0008-312</strain>
    </source>
</reference>
<protein>
    <submittedName>
        <fullName evidence="1">Uncharacterized protein</fullName>
    </submittedName>
</protein>
<dbReference type="OrthoDB" id="9915843at2"/>
<accession>A0A150QIB6</accession>